<dbReference type="AlphaFoldDB" id="A0A8C8SL81"/>
<dbReference type="Pfam" id="PF07647">
    <property type="entry name" value="SAM_2"/>
    <property type="match status" value="1"/>
</dbReference>
<evidence type="ECO:0000313" key="3">
    <source>
        <dbReference type="Ensembl" id="ENSPCEP00000021561.1"/>
    </source>
</evidence>
<dbReference type="PROSITE" id="PS50105">
    <property type="entry name" value="SAM_DOMAIN"/>
    <property type="match status" value="1"/>
</dbReference>
<feature type="domain" description="SAM" evidence="2">
    <location>
        <begin position="1"/>
        <end position="50"/>
    </location>
</feature>
<sequence length="438" mass="49699">MSVYANLFKENHITGKRLLLIEEEDLKDMGIVSKGHIIHLKTAIEKLTHDYLNMFHFPPLIKDSASGNEENMEKIVNLELVFGYHWKPGNGSQDCKWKMYMEMDGDEIAITYIKDVTFNTNLPDVEILKMTKPPFVMEKWIVGIAKDQNVDCVITYESDVRAPKTTRHMHAVKWSKLKAQDEVKAVQLLIQTSLPNSEGKTGNRSSSNIDIEWMHTLRMRQMETSTSNQHSHPHSPNNVAQFLPYLHNQDSYAAAVRRTRIPISYQITPINHSRSSSPTPYGLMRTLSSLHLSSKGSSTSSAASDSPSERDRSAGKSWNSYVSESASSSVNRRPTRKSSQTTPAAARHSGKIYRTSQSTFNPSKTYDHKKHTHYPHQSKSIPGMPFKTEGNPKANDEETKVNEGGWIKVEHSKKSHRQGTGRTTKDRPKGIYRSRKMF</sequence>
<dbReference type="Proteomes" id="UP000694393">
    <property type="component" value="Unplaced"/>
</dbReference>
<reference evidence="3" key="1">
    <citation type="submission" date="2025-08" db="UniProtKB">
        <authorList>
            <consortium name="Ensembl"/>
        </authorList>
    </citation>
    <scope>IDENTIFICATION</scope>
</reference>
<feature type="compositionally biased region" description="Polar residues" evidence="1">
    <location>
        <begin position="354"/>
        <end position="364"/>
    </location>
</feature>
<evidence type="ECO:0000259" key="2">
    <source>
        <dbReference type="PROSITE" id="PS50105"/>
    </source>
</evidence>
<protein>
    <recommendedName>
        <fullName evidence="2">SAM domain-containing protein</fullName>
    </recommendedName>
</protein>
<keyword evidence="4" id="KW-1185">Reference proteome</keyword>
<proteinExistence type="predicted"/>
<feature type="compositionally biased region" description="Low complexity" evidence="1">
    <location>
        <begin position="292"/>
        <end position="306"/>
    </location>
</feature>
<accession>A0A8C8SL81</accession>
<reference evidence="3" key="2">
    <citation type="submission" date="2025-09" db="UniProtKB">
        <authorList>
            <consortium name="Ensembl"/>
        </authorList>
    </citation>
    <scope>IDENTIFICATION</scope>
</reference>
<evidence type="ECO:0000313" key="4">
    <source>
        <dbReference type="Proteomes" id="UP000694393"/>
    </source>
</evidence>
<dbReference type="SUPFAM" id="SSF47769">
    <property type="entry name" value="SAM/Pointed domain"/>
    <property type="match status" value="1"/>
</dbReference>
<feature type="compositionally biased region" description="Low complexity" evidence="1">
    <location>
        <begin position="317"/>
        <end position="329"/>
    </location>
</feature>
<organism evidence="3 4">
    <name type="scientific">Pelusios castaneus</name>
    <name type="common">West African mud turtle</name>
    <dbReference type="NCBI Taxonomy" id="367368"/>
    <lineage>
        <taxon>Eukaryota</taxon>
        <taxon>Metazoa</taxon>
        <taxon>Chordata</taxon>
        <taxon>Craniata</taxon>
        <taxon>Vertebrata</taxon>
        <taxon>Euteleostomi</taxon>
        <taxon>Archelosauria</taxon>
        <taxon>Testudinata</taxon>
        <taxon>Testudines</taxon>
        <taxon>Pleurodira</taxon>
        <taxon>Pelomedusidae</taxon>
        <taxon>Pelusios</taxon>
    </lineage>
</organism>
<dbReference type="Gene3D" id="1.10.150.50">
    <property type="entry name" value="Transcription Factor, Ets-1"/>
    <property type="match status" value="1"/>
</dbReference>
<dbReference type="InterPro" id="IPR001660">
    <property type="entry name" value="SAM"/>
</dbReference>
<feature type="compositionally biased region" description="Basic residues" evidence="1">
    <location>
        <begin position="367"/>
        <end position="376"/>
    </location>
</feature>
<dbReference type="Ensembl" id="ENSPCET00000022299.1">
    <property type="protein sequence ID" value="ENSPCEP00000021561.1"/>
    <property type="gene ID" value="ENSPCEG00000016567.1"/>
</dbReference>
<feature type="region of interest" description="Disordered" evidence="1">
    <location>
        <begin position="292"/>
        <end position="438"/>
    </location>
</feature>
<name>A0A8C8SL81_9SAUR</name>
<evidence type="ECO:0000256" key="1">
    <source>
        <dbReference type="SAM" id="MobiDB-lite"/>
    </source>
</evidence>
<dbReference type="InterPro" id="IPR013761">
    <property type="entry name" value="SAM/pointed_sf"/>
</dbReference>